<feature type="region of interest" description="Disordered" evidence="1">
    <location>
        <begin position="321"/>
        <end position="344"/>
    </location>
</feature>
<reference evidence="3" key="1">
    <citation type="journal article" date="2006" name="PLoS Biol.">
        <title>Macronuclear genome sequence of the ciliate Tetrahymena thermophila, a model eukaryote.</title>
        <authorList>
            <person name="Eisen J.A."/>
            <person name="Coyne R.S."/>
            <person name="Wu M."/>
            <person name="Wu D."/>
            <person name="Thiagarajan M."/>
            <person name="Wortman J.R."/>
            <person name="Badger J.H."/>
            <person name="Ren Q."/>
            <person name="Amedeo P."/>
            <person name="Jones K.M."/>
            <person name="Tallon L.J."/>
            <person name="Delcher A.L."/>
            <person name="Salzberg S.L."/>
            <person name="Silva J.C."/>
            <person name="Haas B.J."/>
            <person name="Majoros W.H."/>
            <person name="Farzad M."/>
            <person name="Carlton J.M."/>
            <person name="Smith R.K. Jr."/>
            <person name="Garg J."/>
            <person name="Pearlman R.E."/>
            <person name="Karrer K.M."/>
            <person name="Sun L."/>
            <person name="Manning G."/>
            <person name="Elde N.C."/>
            <person name="Turkewitz A.P."/>
            <person name="Asai D.J."/>
            <person name="Wilkes D.E."/>
            <person name="Wang Y."/>
            <person name="Cai H."/>
            <person name="Collins K."/>
            <person name="Stewart B.A."/>
            <person name="Lee S.R."/>
            <person name="Wilamowska K."/>
            <person name="Weinberg Z."/>
            <person name="Ruzzo W.L."/>
            <person name="Wloga D."/>
            <person name="Gaertig J."/>
            <person name="Frankel J."/>
            <person name="Tsao C.-C."/>
            <person name="Gorovsky M.A."/>
            <person name="Keeling P.J."/>
            <person name="Waller R.F."/>
            <person name="Patron N.J."/>
            <person name="Cherry J.M."/>
            <person name="Stover N.A."/>
            <person name="Krieger C.J."/>
            <person name="del Toro C."/>
            <person name="Ryder H.F."/>
            <person name="Williamson S.C."/>
            <person name="Barbeau R.A."/>
            <person name="Hamilton E.P."/>
            <person name="Orias E."/>
        </authorList>
    </citation>
    <scope>NUCLEOTIDE SEQUENCE [LARGE SCALE GENOMIC DNA]</scope>
    <source>
        <strain evidence="3">SB210</strain>
    </source>
</reference>
<feature type="compositionally biased region" description="Basic and acidic residues" evidence="1">
    <location>
        <begin position="59"/>
        <end position="70"/>
    </location>
</feature>
<proteinExistence type="predicted"/>
<dbReference type="KEGG" id="tet:TTHERM_00602910"/>
<dbReference type="AlphaFoldDB" id="Q22YK4"/>
<sequence>MFKKHQIFLNTDDDYEEKSQASMSSSMSDYDDNYMIQHGGYIIDNEQIKDYISAKKKQLNEKKQKDETSERKKRTSYSLPHRSYNTTVETESSQKKNFENRNINQYNLAEIGQVYESKQAYEDWMNQISNQKMVKIDFDQQTTKKAQGGGAGGKSQINSFFNERIEKMNNQLLHLKNKIINDQKMQYYANIKRSEEKTQQKDLHQKKADISFRKQFSLDENQKKQNQEEILKKCEQPKGFFDYKTYFHFLPSSKSPIQRTKNPLNKSEMLSSADKKTQKQKQVKQSDQQQQYIQNIRQYSQTPKQPIDRVFEESFYPRKSTRKESSVMSSYDAQNQQNIKGDSPLSKKLMHTLDRRLQFLNKVQVKSDGLGNNYTPMGIAAHNPNFNFGSVNEILNYNDSSSLTFPERNSPASKKFQSLDFPQFQSVILPSLGNRDKNNNQNPNQIKQIQQTYSTKNQIEQNKRFILKEEFLEGYSINESQMMSQHQQSSFSPAQRDKKKFMSIHSSQRNQKSPHSSSKKTTHTPQYQNNSQLIQNNNSYDQSICYIDQNHNSTLSLNYQGKPLDANQVKQIPQVINELSTIIDGTFKEGKKFDDPQVLSVFYKSIRQIIEMDLSHLEELKLDKNNKNKLHQFNEKIKTLKDKLQKLIGVQLQIEKTILINDEMLQSQKRLIKIKKSYDKTLDNIDFFMQILEQYDYPESNTSMVMLKMKQNEFKELIDLQHQSASEYRECMLDPSNPANSITAYRYDRIRKIKEFIKQKKIRNAQKLTNF</sequence>
<dbReference type="HOGENOM" id="CLU_364309_0_0_1"/>
<feature type="compositionally biased region" description="Polar residues" evidence="1">
    <location>
        <begin position="326"/>
        <end position="340"/>
    </location>
</feature>
<keyword evidence="3" id="KW-1185">Reference proteome</keyword>
<dbReference type="RefSeq" id="XP_001010526.2">
    <property type="nucleotide sequence ID" value="XM_001010526.3"/>
</dbReference>
<accession>Q22YK4</accession>
<feature type="compositionally biased region" description="Polar residues" evidence="1">
    <location>
        <begin position="254"/>
        <end position="270"/>
    </location>
</feature>
<organism evidence="2 3">
    <name type="scientific">Tetrahymena thermophila (strain SB210)</name>
    <dbReference type="NCBI Taxonomy" id="312017"/>
    <lineage>
        <taxon>Eukaryota</taxon>
        <taxon>Sar</taxon>
        <taxon>Alveolata</taxon>
        <taxon>Ciliophora</taxon>
        <taxon>Intramacronucleata</taxon>
        <taxon>Oligohymenophorea</taxon>
        <taxon>Hymenostomatida</taxon>
        <taxon>Tetrahymenina</taxon>
        <taxon>Tetrahymenidae</taxon>
        <taxon>Tetrahymena</taxon>
    </lineage>
</organism>
<evidence type="ECO:0000313" key="2">
    <source>
        <dbReference type="EMBL" id="EAR90281.2"/>
    </source>
</evidence>
<dbReference type="InParanoid" id="Q22YK4"/>
<dbReference type="Proteomes" id="UP000009168">
    <property type="component" value="Unassembled WGS sequence"/>
</dbReference>
<feature type="region of interest" description="Disordered" evidence="1">
    <location>
        <begin position="59"/>
        <end position="95"/>
    </location>
</feature>
<dbReference type="GeneID" id="7836505"/>
<feature type="region of interest" description="Disordered" evidence="1">
    <location>
        <begin position="254"/>
        <end position="290"/>
    </location>
</feature>
<protein>
    <submittedName>
        <fullName evidence="2">Uncharacterized protein</fullName>
    </submittedName>
</protein>
<evidence type="ECO:0000313" key="3">
    <source>
        <dbReference type="Proteomes" id="UP000009168"/>
    </source>
</evidence>
<gene>
    <name evidence="2" type="ORF">TTHERM_00602910</name>
</gene>
<feature type="region of interest" description="Disordered" evidence="1">
    <location>
        <begin position="482"/>
        <end position="526"/>
    </location>
</feature>
<dbReference type="EMBL" id="GG662800">
    <property type="protein sequence ID" value="EAR90281.2"/>
    <property type="molecule type" value="Genomic_DNA"/>
</dbReference>
<name>Q22YK4_TETTS</name>
<evidence type="ECO:0000256" key="1">
    <source>
        <dbReference type="SAM" id="MobiDB-lite"/>
    </source>
</evidence>